<dbReference type="InterPro" id="IPR036236">
    <property type="entry name" value="Znf_C2H2_sf"/>
</dbReference>
<feature type="domain" description="C2H2-type" evidence="5">
    <location>
        <begin position="217"/>
        <end position="244"/>
    </location>
</feature>
<proteinExistence type="predicted"/>
<feature type="domain" description="C2H2-type" evidence="5">
    <location>
        <begin position="189"/>
        <end position="216"/>
    </location>
</feature>
<protein>
    <recommendedName>
        <fullName evidence="5">C2H2-type domain-containing protein</fullName>
    </recommendedName>
</protein>
<keyword evidence="3" id="KW-0862">Zinc</keyword>
<evidence type="ECO:0000256" key="4">
    <source>
        <dbReference type="PROSITE-ProRule" id="PRU00042"/>
    </source>
</evidence>
<dbReference type="PROSITE" id="PS00028">
    <property type="entry name" value="ZINC_FINGER_C2H2_1"/>
    <property type="match status" value="3"/>
</dbReference>
<keyword evidence="2 4" id="KW-0863">Zinc-finger</keyword>
<organism evidence="6 7">
    <name type="scientific">Diabrotica virgifera virgifera</name>
    <name type="common">western corn rootworm</name>
    <dbReference type="NCBI Taxonomy" id="50390"/>
    <lineage>
        <taxon>Eukaryota</taxon>
        <taxon>Metazoa</taxon>
        <taxon>Ecdysozoa</taxon>
        <taxon>Arthropoda</taxon>
        <taxon>Hexapoda</taxon>
        <taxon>Insecta</taxon>
        <taxon>Pterygota</taxon>
        <taxon>Neoptera</taxon>
        <taxon>Endopterygota</taxon>
        <taxon>Coleoptera</taxon>
        <taxon>Polyphaga</taxon>
        <taxon>Cucujiformia</taxon>
        <taxon>Chrysomeloidea</taxon>
        <taxon>Chrysomelidae</taxon>
        <taxon>Galerucinae</taxon>
        <taxon>Diabroticina</taxon>
        <taxon>Diabroticites</taxon>
        <taxon>Diabrotica</taxon>
    </lineage>
</organism>
<keyword evidence="7" id="KW-1185">Reference proteome</keyword>
<evidence type="ECO:0000259" key="5">
    <source>
        <dbReference type="PROSITE" id="PS50157"/>
    </source>
</evidence>
<dbReference type="GeneID" id="126885630"/>
<feature type="domain" description="C2H2-type" evidence="5">
    <location>
        <begin position="273"/>
        <end position="300"/>
    </location>
</feature>
<dbReference type="PROSITE" id="PS50157">
    <property type="entry name" value="ZINC_FINGER_C2H2_2"/>
    <property type="match status" value="4"/>
</dbReference>
<dbReference type="SMART" id="SM00355">
    <property type="entry name" value="ZnF_C2H2"/>
    <property type="match status" value="4"/>
</dbReference>
<evidence type="ECO:0000256" key="1">
    <source>
        <dbReference type="ARBA" id="ARBA00022723"/>
    </source>
</evidence>
<evidence type="ECO:0000313" key="7">
    <source>
        <dbReference type="Proteomes" id="UP001652700"/>
    </source>
</evidence>
<keyword evidence="1" id="KW-0479">Metal-binding</keyword>
<evidence type="ECO:0000256" key="2">
    <source>
        <dbReference type="ARBA" id="ARBA00022771"/>
    </source>
</evidence>
<dbReference type="SUPFAM" id="SSF57667">
    <property type="entry name" value="beta-beta-alpha zinc fingers"/>
    <property type="match status" value="3"/>
</dbReference>
<dbReference type="PANTHER" id="PTHR23235">
    <property type="entry name" value="KRUEPPEL-LIKE TRANSCRIPTION FACTOR"/>
    <property type="match status" value="1"/>
</dbReference>
<evidence type="ECO:0000313" key="6">
    <source>
        <dbReference type="EnsemblMetazoa" id="XP_050508221.1"/>
    </source>
</evidence>
<name>A0ABM5KDF3_DIAVI</name>
<evidence type="ECO:0000256" key="3">
    <source>
        <dbReference type="ARBA" id="ARBA00022833"/>
    </source>
</evidence>
<dbReference type="Gene3D" id="3.30.160.60">
    <property type="entry name" value="Classic Zinc Finger"/>
    <property type="match status" value="4"/>
</dbReference>
<dbReference type="RefSeq" id="XP_050508221.1">
    <property type="nucleotide sequence ID" value="XM_050652264.1"/>
</dbReference>
<feature type="domain" description="C2H2-type" evidence="5">
    <location>
        <begin position="245"/>
        <end position="272"/>
    </location>
</feature>
<dbReference type="Pfam" id="PF00096">
    <property type="entry name" value="zf-C2H2"/>
    <property type="match status" value="3"/>
</dbReference>
<dbReference type="Proteomes" id="UP001652700">
    <property type="component" value="Unplaced"/>
</dbReference>
<reference evidence="6" key="1">
    <citation type="submission" date="2025-05" db="UniProtKB">
        <authorList>
            <consortium name="EnsemblMetazoa"/>
        </authorList>
    </citation>
    <scope>IDENTIFICATION</scope>
</reference>
<accession>A0ABM5KDF3</accession>
<dbReference type="EnsemblMetazoa" id="XM_050652264.1">
    <property type="protein sequence ID" value="XP_050508221.1"/>
    <property type="gene ID" value="LOC126885630"/>
</dbReference>
<sequence>MFVIVPCTKSKYLVKVITIANLLQKRSRSRHIRWARHGHEPVNVVTANLIELAKLHKARPITKQANLIKFNQKMEVKQEFSEDTFNEEIYSNEVNDTLLDNFKNEMKEEPNRENTNDIFDNSDLIPFSLLKTEIEEDENKLKLFEEKQTNEMGLPQEKETAEIMNRPMRRPKASNLKNHMKLNTEKKPHKCDVCSKQFIQADNLRTHLRVHTGEKSYKCQICFKQYVQLSAMKQHKKVHTGEKPHKCEICFKQFSTTSTLKSHLRVHTGEKPHKSEICFKEFNQASSLKTHLRVHTGEKPYKC</sequence>
<dbReference type="InterPro" id="IPR013087">
    <property type="entry name" value="Znf_C2H2_type"/>
</dbReference>